<sequence length="914" mass="100285">MAVAKDIITGVLRTSLLRFIKDASGEQLHLRHLLSGHVEVGPDVALAEPAIQQVLLDIGFPASVEVISAHADNIRVHIPWAKLLGQSSRLVIGQLTVQVRIHDVESLAQVLEGVSQDPPKVEHSFLVRQRERLEVMVDKRCSKPPEGLVRRLTLLETVIQGLRAQFNNVKLEIFRDIDGYENPPTVGPFLTMELHGITISPCTNAKRPTLELAEARAVMDMAGSLPEPLKPYAFRRMFRMDRADAWVLRAAGKPCNALPWQSQKEWCLAARFGTGCLRASIYQACTRTGRGGALMVEECGALLGIERVIDLESPEGAEQAALDVDMEGAMALELAQLGGHFFSGFPITAAWRRMQVQRGLPAIVGLTEPHSEHCHSRRSSVTSEEEVVEPVKEAVDNVLRESFLSQRGSRRSSALSAVLDKVKRVDPGERLLISGWLTKRANLRPFQDSWQARWCEVSQLPQGHGILRYSAQVHDAPGQMQLKGEIALVQSSDAYVMSFEDAKAANAGGSAKTISGYLEHWSRPNADRIVEEFQHGFLLQTAKEGAQAGRMFFFVTERESESRRWVAAIHSVLQKPQSLEDFLGETLPELTGSPAGSVAPFSEEKDYSEVATEDVSDEDSANSFVSVEDDELVVTRPSFLWQDEPTIEATLSKMKQFSTIKLNLSSLKVRVGLGEIANPLQGLLDEAVPECIPLHAELGNLQLNLISQTQPTGAAVAPVAKLMALPPPVVDGFLQKKATWSTSRTIELTVGDVNIKRTDIPRNIASGKGPAPIIRMMFEQQLELVAAWKPEEQLKAAHISGALTHLFATLDVPALMTIQIFLLKLGKAFSPDVPTLMPPQQIEALEALKSMEPHSLQMRLEDLEVEVPLPGLPVSGHGLRITIAAMQLASMDALQSFAASMRRMASGRSESSGQ</sequence>
<proteinExistence type="predicted"/>
<evidence type="ECO:0000313" key="2">
    <source>
        <dbReference type="EMBL" id="CAK8987835.1"/>
    </source>
</evidence>
<dbReference type="InterPro" id="IPR011993">
    <property type="entry name" value="PH-like_dom_sf"/>
</dbReference>
<gene>
    <name evidence="2" type="ORF">SCF082_LOCUS1145</name>
</gene>
<dbReference type="EMBL" id="CAXAMM010000536">
    <property type="protein sequence ID" value="CAK8987835.1"/>
    <property type="molecule type" value="Genomic_DNA"/>
</dbReference>
<dbReference type="PROSITE" id="PS50003">
    <property type="entry name" value="PH_DOMAIN"/>
    <property type="match status" value="1"/>
</dbReference>
<reference evidence="2 3" key="1">
    <citation type="submission" date="2024-02" db="EMBL/GenBank/DDBJ databases">
        <authorList>
            <person name="Chen Y."/>
            <person name="Shah S."/>
            <person name="Dougan E. K."/>
            <person name="Thang M."/>
            <person name="Chan C."/>
        </authorList>
    </citation>
    <scope>NUCLEOTIDE SEQUENCE [LARGE SCALE GENOMIC DNA]</scope>
</reference>
<keyword evidence="3" id="KW-1185">Reference proteome</keyword>
<comment type="caution">
    <text evidence="2">The sequence shown here is derived from an EMBL/GenBank/DDBJ whole genome shotgun (WGS) entry which is preliminary data.</text>
</comment>
<dbReference type="SUPFAM" id="SSF50729">
    <property type="entry name" value="PH domain-like"/>
    <property type="match status" value="1"/>
</dbReference>
<evidence type="ECO:0000313" key="3">
    <source>
        <dbReference type="Proteomes" id="UP001642464"/>
    </source>
</evidence>
<accession>A0ABP0HC77</accession>
<dbReference type="InterPro" id="IPR001849">
    <property type="entry name" value="PH_domain"/>
</dbReference>
<organism evidence="2 3">
    <name type="scientific">Durusdinium trenchii</name>
    <dbReference type="NCBI Taxonomy" id="1381693"/>
    <lineage>
        <taxon>Eukaryota</taxon>
        <taxon>Sar</taxon>
        <taxon>Alveolata</taxon>
        <taxon>Dinophyceae</taxon>
        <taxon>Suessiales</taxon>
        <taxon>Symbiodiniaceae</taxon>
        <taxon>Durusdinium</taxon>
    </lineage>
</organism>
<name>A0ABP0HC77_9DINO</name>
<dbReference type="SMART" id="SM00233">
    <property type="entry name" value="PH"/>
    <property type="match status" value="1"/>
</dbReference>
<dbReference type="Proteomes" id="UP001642464">
    <property type="component" value="Unassembled WGS sequence"/>
</dbReference>
<dbReference type="Gene3D" id="2.30.29.30">
    <property type="entry name" value="Pleckstrin-homology domain (PH domain)/Phosphotyrosine-binding domain (PTB)"/>
    <property type="match status" value="1"/>
</dbReference>
<protein>
    <recommendedName>
        <fullName evidence="1">PH domain-containing protein</fullName>
    </recommendedName>
</protein>
<feature type="domain" description="PH" evidence="1">
    <location>
        <begin position="430"/>
        <end position="574"/>
    </location>
</feature>
<evidence type="ECO:0000259" key="1">
    <source>
        <dbReference type="PROSITE" id="PS50003"/>
    </source>
</evidence>